<sequence>MSIVELTVIFVVSMLIIHETASHGYLRRPPGRSSAWRDFEELPKNYDDNALWCGNVHQDKKNPRSTARCGVCGDHILMPRPRPNERGGIYGKGRIVQSYVENEKIVAVVMITKEHEGHFNFSICPLEQGSRKFEETEECFDKNPLMGRIISPYSVESMSFDIPGPGLSINQNGYYEIELQLPAGLTCERCSFRWEYTAGNNWGWCTDEKNYGRTGCGPQETFRNCADISIIKPLKQDVGVEPWEMHTNTNTRLTHEKENSIAIYQFGIDGCKKVIKSQIC</sequence>
<reference evidence="1" key="1">
    <citation type="submission" date="2023-04" db="EMBL/GenBank/DDBJ databases">
        <title>A chromosome-level genome assembly of the parasitoid wasp Eretmocerus hayati.</title>
        <authorList>
            <person name="Zhong Y."/>
            <person name="Liu S."/>
            <person name="Liu Y."/>
        </authorList>
    </citation>
    <scope>NUCLEOTIDE SEQUENCE</scope>
    <source>
        <strain evidence="1">ZJU_SS_LIU_2023</strain>
    </source>
</reference>
<evidence type="ECO:0000313" key="1">
    <source>
        <dbReference type="EMBL" id="KAJ8674249.1"/>
    </source>
</evidence>
<dbReference type="Proteomes" id="UP001239111">
    <property type="component" value="Chromosome 3"/>
</dbReference>
<gene>
    <name evidence="1" type="ORF">QAD02_005511</name>
</gene>
<proteinExistence type="predicted"/>
<keyword evidence="2" id="KW-1185">Reference proteome</keyword>
<comment type="caution">
    <text evidence="1">The sequence shown here is derived from an EMBL/GenBank/DDBJ whole genome shotgun (WGS) entry which is preliminary data.</text>
</comment>
<evidence type="ECO:0000313" key="2">
    <source>
        <dbReference type="Proteomes" id="UP001239111"/>
    </source>
</evidence>
<dbReference type="EMBL" id="CM056743">
    <property type="protein sequence ID" value="KAJ8674249.1"/>
    <property type="molecule type" value="Genomic_DNA"/>
</dbReference>
<name>A0ACC2NT19_9HYME</name>
<accession>A0ACC2NT19</accession>
<organism evidence="1 2">
    <name type="scientific">Eretmocerus hayati</name>
    <dbReference type="NCBI Taxonomy" id="131215"/>
    <lineage>
        <taxon>Eukaryota</taxon>
        <taxon>Metazoa</taxon>
        <taxon>Ecdysozoa</taxon>
        <taxon>Arthropoda</taxon>
        <taxon>Hexapoda</taxon>
        <taxon>Insecta</taxon>
        <taxon>Pterygota</taxon>
        <taxon>Neoptera</taxon>
        <taxon>Endopterygota</taxon>
        <taxon>Hymenoptera</taxon>
        <taxon>Apocrita</taxon>
        <taxon>Proctotrupomorpha</taxon>
        <taxon>Chalcidoidea</taxon>
        <taxon>Aphelinidae</taxon>
        <taxon>Aphelininae</taxon>
        <taxon>Eretmocerus</taxon>
    </lineage>
</organism>
<protein>
    <submittedName>
        <fullName evidence="1">Uncharacterized protein</fullName>
    </submittedName>
</protein>